<dbReference type="InterPro" id="IPR059102">
    <property type="entry name" value="PHD_PHF7/G2E3-like"/>
</dbReference>
<keyword evidence="8" id="KW-1185">Reference proteome</keyword>
<evidence type="ECO:0000256" key="2">
    <source>
        <dbReference type="ARBA" id="ARBA00022771"/>
    </source>
</evidence>
<dbReference type="GO" id="GO:0005634">
    <property type="term" value="C:nucleus"/>
    <property type="evidence" value="ECO:0007669"/>
    <property type="project" value="TreeGrafter"/>
</dbReference>
<evidence type="ECO:0000256" key="1">
    <source>
        <dbReference type="ARBA" id="ARBA00022723"/>
    </source>
</evidence>
<evidence type="ECO:0000256" key="3">
    <source>
        <dbReference type="ARBA" id="ARBA00022833"/>
    </source>
</evidence>
<dbReference type="InterPro" id="IPR013083">
    <property type="entry name" value="Znf_RING/FYVE/PHD"/>
</dbReference>
<evidence type="ECO:0000259" key="5">
    <source>
        <dbReference type="PROSITE" id="PS50089"/>
    </source>
</evidence>
<keyword evidence="2 4" id="KW-0863">Zinc-finger</keyword>
<sequence length="300" mass="33077">AFALSPPVCVLCGRAEADPVLCGPKTDHEEFYAHLFCLVSALGLPPPCQQALLATLASSKCFVCGKNGAAITCFQEGCDRSFHLPCAMEGECVTQYFAPHSSFCREHRPEQEVEAAPEKNTECLICLEPVEDRKSYHTMVCPACKHAWFHRGCIQVGAYTGISFKCPVCRDKHDFILNMLKMGIRIPVRLVPWELLLCISCAAEGTHRRCSNLRTSRTSWECESCAGQGTGKRQSTFIWECESCAGQGTGKRQSTFMLLGWGQGPGKAWQRVPRLGLAEPLCSRRALATSLASPQWPLFP</sequence>
<dbReference type="InterPro" id="IPR001841">
    <property type="entry name" value="Znf_RING"/>
</dbReference>
<reference evidence="7" key="1">
    <citation type="submission" date="2025-08" db="UniProtKB">
        <authorList>
            <consortium name="Ensembl"/>
        </authorList>
    </citation>
    <scope>IDENTIFICATION</scope>
</reference>
<dbReference type="InterPro" id="IPR051188">
    <property type="entry name" value="PHD-type_Zinc_Finger"/>
</dbReference>
<dbReference type="InterPro" id="IPR001965">
    <property type="entry name" value="Znf_PHD"/>
</dbReference>
<name>A0A8C0FST0_BUBBB</name>
<dbReference type="Gene3D" id="3.30.40.10">
    <property type="entry name" value="Zinc/RING finger domain, C3HC4 (zinc finger)"/>
    <property type="match status" value="3"/>
</dbReference>
<dbReference type="AlphaFoldDB" id="A0A8C0FST0"/>
<proteinExistence type="predicted"/>
<dbReference type="PROSITE" id="PS50089">
    <property type="entry name" value="ZF_RING_2"/>
    <property type="match status" value="1"/>
</dbReference>
<protein>
    <recommendedName>
        <fullName evidence="9">G2/M phase-specific E3 ubiquitin-protein ligase</fullName>
    </recommendedName>
</protein>
<evidence type="ECO:0000313" key="8">
    <source>
        <dbReference type="Proteomes" id="UP000694567"/>
    </source>
</evidence>
<dbReference type="GO" id="GO:0008270">
    <property type="term" value="F:zinc ion binding"/>
    <property type="evidence" value="ECO:0007669"/>
    <property type="project" value="UniProtKB-KW"/>
</dbReference>
<evidence type="ECO:0000256" key="4">
    <source>
        <dbReference type="PROSITE-ProRule" id="PRU00175"/>
    </source>
</evidence>
<keyword evidence="1" id="KW-0479">Metal-binding</keyword>
<dbReference type="SUPFAM" id="SSF57903">
    <property type="entry name" value="FYVE/PHD zinc finger"/>
    <property type="match status" value="1"/>
</dbReference>
<keyword evidence="3" id="KW-0862">Zinc</keyword>
<dbReference type="InterPro" id="IPR034732">
    <property type="entry name" value="EPHD"/>
</dbReference>
<dbReference type="InterPro" id="IPR019786">
    <property type="entry name" value="Zinc_finger_PHD-type_CS"/>
</dbReference>
<dbReference type="PROSITE" id="PS01359">
    <property type="entry name" value="ZF_PHD_1"/>
    <property type="match status" value="1"/>
</dbReference>
<reference evidence="7" key="2">
    <citation type="submission" date="2025-09" db="UniProtKB">
        <authorList>
            <consortium name="Ensembl"/>
        </authorList>
    </citation>
    <scope>IDENTIFICATION</scope>
</reference>
<dbReference type="Pfam" id="PF26054">
    <property type="entry name" value="PHD_G2E3"/>
    <property type="match status" value="1"/>
</dbReference>
<evidence type="ECO:0008006" key="9">
    <source>
        <dbReference type="Google" id="ProtNLM"/>
    </source>
</evidence>
<dbReference type="Ensembl" id="ENSBOBT00000024273.1">
    <property type="protein sequence ID" value="ENSBOBP00000023752.1"/>
    <property type="gene ID" value="ENSBOBG00000014191.1"/>
</dbReference>
<evidence type="ECO:0000313" key="7">
    <source>
        <dbReference type="Ensembl" id="ENSBOBP00000023752.1"/>
    </source>
</evidence>
<accession>A0A8C0FST0</accession>
<dbReference type="SUPFAM" id="SSF57850">
    <property type="entry name" value="RING/U-box"/>
    <property type="match status" value="1"/>
</dbReference>
<dbReference type="Pfam" id="PF13771">
    <property type="entry name" value="zf-HC5HC2H"/>
    <property type="match status" value="1"/>
</dbReference>
<dbReference type="PROSITE" id="PS51805">
    <property type="entry name" value="EPHD"/>
    <property type="match status" value="1"/>
</dbReference>
<dbReference type="InterPro" id="IPR011011">
    <property type="entry name" value="Znf_FYVE_PHD"/>
</dbReference>
<dbReference type="PANTHER" id="PTHR12420:SF47">
    <property type="entry name" value="PHD FINGER PROTEIN 7"/>
    <property type="match status" value="1"/>
</dbReference>
<dbReference type="SMART" id="SM00249">
    <property type="entry name" value="PHD"/>
    <property type="match status" value="2"/>
</dbReference>
<dbReference type="PANTHER" id="PTHR12420">
    <property type="entry name" value="PHD FINGER PROTEIN"/>
    <property type="match status" value="1"/>
</dbReference>
<evidence type="ECO:0000259" key="6">
    <source>
        <dbReference type="PROSITE" id="PS51805"/>
    </source>
</evidence>
<dbReference type="SMART" id="SM00184">
    <property type="entry name" value="RING"/>
    <property type="match status" value="1"/>
</dbReference>
<organism evidence="7 8">
    <name type="scientific">Bubo bubo</name>
    <name type="common">Eurasian eagle-owl</name>
    <name type="synonym">Strix bubo</name>
    <dbReference type="NCBI Taxonomy" id="30461"/>
    <lineage>
        <taxon>Eukaryota</taxon>
        <taxon>Metazoa</taxon>
        <taxon>Chordata</taxon>
        <taxon>Craniata</taxon>
        <taxon>Vertebrata</taxon>
        <taxon>Euteleostomi</taxon>
        <taxon>Archelosauria</taxon>
        <taxon>Archosauria</taxon>
        <taxon>Dinosauria</taxon>
        <taxon>Saurischia</taxon>
        <taxon>Theropoda</taxon>
        <taxon>Coelurosauria</taxon>
        <taxon>Aves</taxon>
        <taxon>Neognathae</taxon>
        <taxon>Neoaves</taxon>
        <taxon>Telluraves</taxon>
        <taxon>Strigiformes</taxon>
        <taxon>Strigidae</taxon>
        <taxon>Bubo</taxon>
    </lineage>
</organism>
<dbReference type="Pfam" id="PF13639">
    <property type="entry name" value="zf-RING_2"/>
    <property type="match status" value="1"/>
</dbReference>
<feature type="domain" description="PHD-type" evidence="6">
    <location>
        <begin position="1"/>
        <end position="108"/>
    </location>
</feature>
<dbReference type="Proteomes" id="UP000694567">
    <property type="component" value="Unplaced"/>
</dbReference>
<feature type="domain" description="RING-type" evidence="5">
    <location>
        <begin position="123"/>
        <end position="170"/>
    </location>
</feature>